<dbReference type="InterPro" id="IPR055411">
    <property type="entry name" value="LRR_FXL15/At3g58940/PEG3-like"/>
</dbReference>
<evidence type="ECO:0000313" key="4">
    <source>
        <dbReference type="Proteomes" id="UP001153555"/>
    </source>
</evidence>
<dbReference type="SUPFAM" id="SSF81383">
    <property type="entry name" value="F-box domain"/>
    <property type="match status" value="1"/>
</dbReference>
<evidence type="ECO:0000259" key="2">
    <source>
        <dbReference type="Pfam" id="PF24758"/>
    </source>
</evidence>
<organism evidence="3 4">
    <name type="scientific">Striga hermonthica</name>
    <name type="common">Purple witchweed</name>
    <name type="synonym">Buchnera hermonthica</name>
    <dbReference type="NCBI Taxonomy" id="68872"/>
    <lineage>
        <taxon>Eukaryota</taxon>
        <taxon>Viridiplantae</taxon>
        <taxon>Streptophyta</taxon>
        <taxon>Embryophyta</taxon>
        <taxon>Tracheophyta</taxon>
        <taxon>Spermatophyta</taxon>
        <taxon>Magnoliopsida</taxon>
        <taxon>eudicotyledons</taxon>
        <taxon>Gunneridae</taxon>
        <taxon>Pentapetalae</taxon>
        <taxon>asterids</taxon>
        <taxon>lamiids</taxon>
        <taxon>Lamiales</taxon>
        <taxon>Orobanchaceae</taxon>
        <taxon>Buchnereae</taxon>
        <taxon>Striga</taxon>
    </lineage>
</organism>
<evidence type="ECO:0000259" key="1">
    <source>
        <dbReference type="Pfam" id="PF00646"/>
    </source>
</evidence>
<protein>
    <recommendedName>
        <fullName evidence="5">F-box domain-containing protein</fullName>
    </recommendedName>
</protein>
<reference evidence="3" key="1">
    <citation type="submission" date="2019-12" db="EMBL/GenBank/DDBJ databases">
        <authorList>
            <person name="Scholes J."/>
        </authorList>
    </citation>
    <scope>NUCLEOTIDE SEQUENCE</scope>
</reference>
<gene>
    <name evidence="3" type="ORF">SHERM_10753</name>
</gene>
<dbReference type="Pfam" id="PF24758">
    <property type="entry name" value="LRR_At5g56370"/>
    <property type="match status" value="1"/>
</dbReference>
<feature type="domain" description="F-box/LRR-repeat protein 15/At3g58940/PEG3-like LRR" evidence="2">
    <location>
        <begin position="82"/>
        <end position="198"/>
    </location>
</feature>
<dbReference type="SUPFAM" id="SSF52047">
    <property type="entry name" value="RNI-like"/>
    <property type="match status" value="1"/>
</dbReference>
<dbReference type="EMBL" id="CACSLK010003174">
    <property type="protein sequence ID" value="CAA0808518.1"/>
    <property type="molecule type" value="Genomic_DNA"/>
</dbReference>
<dbReference type="PANTHER" id="PTHR31900:SF34">
    <property type="entry name" value="EMB|CAB62440.1-RELATED"/>
    <property type="match status" value="1"/>
</dbReference>
<accession>A0A9N7MEY6</accession>
<dbReference type="Gene3D" id="3.80.10.10">
    <property type="entry name" value="Ribonuclease Inhibitor"/>
    <property type="match status" value="1"/>
</dbReference>
<proteinExistence type="predicted"/>
<dbReference type="AlphaFoldDB" id="A0A9N7MEY6"/>
<dbReference type="OrthoDB" id="976179at2759"/>
<dbReference type="InterPro" id="IPR036047">
    <property type="entry name" value="F-box-like_dom_sf"/>
</dbReference>
<dbReference type="PANTHER" id="PTHR31900">
    <property type="entry name" value="F-BOX/RNI SUPERFAMILY PROTEIN-RELATED"/>
    <property type="match status" value="1"/>
</dbReference>
<dbReference type="Pfam" id="PF00646">
    <property type="entry name" value="F-box"/>
    <property type="match status" value="1"/>
</dbReference>
<name>A0A9N7MEY6_STRHE</name>
<dbReference type="InterPro" id="IPR050232">
    <property type="entry name" value="FBL13/AtMIF1-like"/>
</dbReference>
<dbReference type="InterPro" id="IPR032675">
    <property type="entry name" value="LRR_dom_sf"/>
</dbReference>
<feature type="domain" description="F-box" evidence="1">
    <location>
        <begin position="7"/>
        <end position="46"/>
    </location>
</feature>
<evidence type="ECO:0000313" key="3">
    <source>
        <dbReference type="EMBL" id="CAA0808518.1"/>
    </source>
</evidence>
<evidence type="ECO:0008006" key="5">
    <source>
        <dbReference type="Google" id="ProtNLM"/>
    </source>
</evidence>
<sequence length="383" mass="43987">MASIDLLSSLPDDIIFNILSFLPTKLSVASSLLGKRWRFLWANVPYLHLDRVELNGYQLETLITTAFDRGIWNLYLYLEFDAIPRSLFNCKTIVDLKLGYSRVSLSAMDNVSLPSLKKFYVYNVVCETDDALPRFLSGCPSLEELIMEFNFVQKGDYVGRINISSPTIKMLRLIPIFCGRSYGYRVIINSPSLRYLQLDAYDLGCIKIPITMISLVEADINLENWFSNYITNYNSTVVKFLRSLSYVKCLKISGWQFVEFIRKGLSCSNVKFDNLTKLELRLNFKWSLLVKFLKVADNLQVLIVPFVRSYMEETRQQPSGKCPKLSDREKNMASVDRLSSLPDVGYMPYSLLPPDKALTCDQHSQKKMEISMGQCTLFGLQRI</sequence>
<comment type="caution">
    <text evidence="3">The sequence shown here is derived from an EMBL/GenBank/DDBJ whole genome shotgun (WGS) entry which is preliminary data.</text>
</comment>
<keyword evidence="4" id="KW-1185">Reference proteome</keyword>
<dbReference type="Proteomes" id="UP001153555">
    <property type="component" value="Unassembled WGS sequence"/>
</dbReference>
<dbReference type="InterPro" id="IPR053781">
    <property type="entry name" value="F-box_AtFBL13-like"/>
</dbReference>
<dbReference type="InterPro" id="IPR001810">
    <property type="entry name" value="F-box_dom"/>
</dbReference>
<dbReference type="CDD" id="cd22160">
    <property type="entry name" value="F-box_AtFBL13-like"/>
    <property type="match status" value="1"/>
</dbReference>